<accession>A0ACC2HKD8</accession>
<dbReference type="Proteomes" id="UP001157502">
    <property type="component" value="Chromosome 1"/>
</dbReference>
<proteinExistence type="predicted"/>
<sequence>MISLTLAVGSPFSLLRVRHVVEHPPLCLFPRGEQLLLWRSARRWLTTSSRLGCCCVAGRRGGGLRSGTDDKQHRLISAARSLTSTLSSRGQPKRAAQEGK</sequence>
<comment type="caution">
    <text evidence="1">The sequence shown here is derived from an EMBL/GenBank/DDBJ whole genome shotgun (WGS) entry which is preliminary data.</text>
</comment>
<name>A0ACC2HKD8_DALPE</name>
<evidence type="ECO:0000313" key="1">
    <source>
        <dbReference type="EMBL" id="KAJ8016130.1"/>
    </source>
</evidence>
<evidence type="ECO:0000313" key="2">
    <source>
        <dbReference type="Proteomes" id="UP001157502"/>
    </source>
</evidence>
<dbReference type="EMBL" id="CM055728">
    <property type="protein sequence ID" value="KAJ8016130.1"/>
    <property type="molecule type" value="Genomic_DNA"/>
</dbReference>
<gene>
    <name evidence="1" type="ORF">DPEC_G00003980</name>
</gene>
<protein>
    <submittedName>
        <fullName evidence="1">Uncharacterized protein</fullName>
    </submittedName>
</protein>
<reference evidence="1" key="1">
    <citation type="submission" date="2021-05" db="EMBL/GenBank/DDBJ databases">
        <authorList>
            <person name="Pan Q."/>
            <person name="Jouanno E."/>
            <person name="Zahm M."/>
            <person name="Klopp C."/>
            <person name="Cabau C."/>
            <person name="Louis A."/>
            <person name="Berthelot C."/>
            <person name="Parey E."/>
            <person name="Roest Crollius H."/>
            <person name="Montfort J."/>
            <person name="Robinson-Rechavi M."/>
            <person name="Bouchez O."/>
            <person name="Lampietro C."/>
            <person name="Lopez Roques C."/>
            <person name="Donnadieu C."/>
            <person name="Postlethwait J."/>
            <person name="Bobe J."/>
            <person name="Dillon D."/>
            <person name="Chandos A."/>
            <person name="von Hippel F."/>
            <person name="Guiguen Y."/>
        </authorList>
    </citation>
    <scope>NUCLEOTIDE SEQUENCE</scope>
    <source>
        <strain evidence="1">YG-Jan2019</strain>
    </source>
</reference>
<keyword evidence="2" id="KW-1185">Reference proteome</keyword>
<organism evidence="1 2">
    <name type="scientific">Dallia pectoralis</name>
    <name type="common">Alaska blackfish</name>
    <dbReference type="NCBI Taxonomy" id="75939"/>
    <lineage>
        <taxon>Eukaryota</taxon>
        <taxon>Metazoa</taxon>
        <taxon>Chordata</taxon>
        <taxon>Craniata</taxon>
        <taxon>Vertebrata</taxon>
        <taxon>Euteleostomi</taxon>
        <taxon>Actinopterygii</taxon>
        <taxon>Neopterygii</taxon>
        <taxon>Teleostei</taxon>
        <taxon>Protacanthopterygii</taxon>
        <taxon>Esociformes</taxon>
        <taxon>Umbridae</taxon>
        <taxon>Dallia</taxon>
    </lineage>
</organism>